<dbReference type="InterPro" id="IPR013320">
    <property type="entry name" value="ConA-like_dom_sf"/>
</dbReference>
<dbReference type="SMART" id="SM00449">
    <property type="entry name" value="SPRY"/>
    <property type="match status" value="1"/>
</dbReference>
<gene>
    <name evidence="10" type="primary">LOC100455776</name>
</gene>
<dbReference type="PANTHER" id="PTHR24103">
    <property type="entry name" value="E3 UBIQUITIN-PROTEIN LIGASE TRIM"/>
    <property type="match status" value="1"/>
</dbReference>
<dbReference type="SUPFAM" id="SSF57845">
    <property type="entry name" value="B-box zinc-binding domain"/>
    <property type="match status" value="1"/>
</dbReference>
<dbReference type="InterPro" id="IPR001870">
    <property type="entry name" value="B30.2/SPRY"/>
</dbReference>
<reference evidence="10 11" key="1">
    <citation type="submission" date="2008-02" db="EMBL/GenBank/DDBJ databases">
        <title>A 6x draft sequence assembly of the Pongo pygmaeus abelii genome.</title>
        <authorList>
            <person name="Wilson R.K."/>
            <person name="Mardis E."/>
        </authorList>
    </citation>
    <scope>NUCLEOTIDE SEQUENCE [LARGE SCALE GENOMIC DNA]</scope>
</reference>
<dbReference type="Pfam" id="PF00643">
    <property type="entry name" value="zf-B_box"/>
    <property type="match status" value="1"/>
</dbReference>
<keyword evidence="4" id="KW-0862">Zinc</keyword>
<dbReference type="Pfam" id="PF00622">
    <property type="entry name" value="SPRY"/>
    <property type="match status" value="1"/>
</dbReference>
<evidence type="ECO:0000256" key="5">
    <source>
        <dbReference type="PROSITE-ProRule" id="PRU00024"/>
    </source>
</evidence>
<protein>
    <recommendedName>
        <fullName evidence="12">Tripartite motif-containing protein 64-like</fullName>
    </recommendedName>
</protein>
<dbReference type="SMART" id="SM00184">
    <property type="entry name" value="RING"/>
    <property type="match status" value="1"/>
</dbReference>
<dbReference type="SUPFAM" id="SSF49899">
    <property type="entry name" value="Concanavalin A-like lectins/glucanases"/>
    <property type="match status" value="1"/>
</dbReference>
<dbReference type="CDD" id="cd19783">
    <property type="entry name" value="Bbox2_TRIM43-like"/>
    <property type="match status" value="1"/>
</dbReference>
<name>A0A8I5UFA4_PONAB</name>
<dbReference type="InterPro" id="IPR017907">
    <property type="entry name" value="Znf_RING_CS"/>
</dbReference>
<reference evidence="10" key="2">
    <citation type="submission" date="2025-08" db="UniProtKB">
        <authorList>
            <consortium name="Ensembl"/>
        </authorList>
    </citation>
    <scope>IDENTIFICATION</scope>
</reference>
<dbReference type="Ensembl" id="ENSPPYT00000046011.1">
    <property type="protein sequence ID" value="ENSPPYP00000043878.1"/>
    <property type="gene ID" value="ENSPPYG00000034685.1"/>
</dbReference>
<dbReference type="PROSITE" id="PS50119">
    <property type="entry name" value="ZF_BBOX"/>
    <property type="match status" value="1"/>
</dbReference>
<evidence type="ECO:0000313" key="10">
    <source>
        <dbReference type="Ensembl" id="ENSPPYP00000043878.1"/>
    </source>
</evidence>
<evidence type="ECO:0008006" key="12">
    <source>
        <dbReference type="Google" id="ProtNLM"/>
    </source>
</evidence>
<dbReference type="InterPro" id="IPR003877">
    <property type="entry name" value="SPRY_dom"/>
</dbReference>
<dbReference type="PROSITE" id="PS00518">
    <property type="entry name" value="ZF_RING_1"/>
    <property type="match status" value="1"/>
</dbReference>
<dbReference type="Gene3D" id="3.30.160.60">
    <property type="entry name" value="Classic Zinc Finger"/>
    <property type="match status" value="1"/>
</dbReference>
<dbReference type="SMART" id="SM00336">
    <property type="entry name" value="BBOX"/>
    <property type="match status" value="1"/>
</dbReference>
<dbReference type="InterPro" id="IPR003879">
    <property type="entry name" value="Butyrophylin_SPRY"/>
</dbReference>
<evidence type="ECO:0000256" key="1">
    <source>
        <dbReference type="ARBA" id="ARBA00008518"/>
    </source>
</evidence>
<dbReference type="CDD" id="cd16603">
    <property type="entry name" value="RING-HC_TRIM43-like_C-IV"/>
    <property type="match status" value="1"/>
</dbReference>
<keyword evidence="11" id="KW-1185">Reference proteome</keyword>
<dbReference type="Proteomes" id="UP000001595">
    <property type="component" value="Chromosome 11"/>
</dbReference>
<keyword evidence="2" id="KW-0479">Metal-binding</keyword>
<dbReference type="InterPro" id="IPR000315">
    <property type="entry name" value="Znf_B-box"/>
</dbReference>
<reference evidence="10" key="3">
    <citation type="submission" date="2025-09" db="UniProtKB">
        <authorList>
            <consortium name="Ensembl"/>
        </authorList>
    </citation>
    <scope>IDENTIFICATION</scope>
</reference>
<keyword evidence="3 5" id="KW-0863">Zinc-finger</keyword>
<dbReference type="InterPro" id="IPR018957">
    <property type="entry name" value="Znf_C3HC4_RING-type"/>
</dbReference>
<dbReference type="GO" id="GO:0008270">
    <property type="term" value="F:zinc ion binding"/>
    <property type="evidence" value="ECO:0007669"/>
    <property type="project" value="UniProtKB-KW"/>
</dbReference>
<dbReference type="OMA" id="TEICHRA"/>
<dbReference type="InterPro" id="IPR013083">
    <property type="entry name" value="Znf_RING/FYVE/PHD"/>
</dbReference>
<evidence type="ECO:0000256" key="3">
    <source>
        <dbReference type="ARBA" id="ARBA00022771"/>
    </source>
</evidence>
<dbReference type="InterPro" id="IPR001841">
    <property type="entry name" value="Znf_RING"/>
</dbReference>
<evidence type="ECO:0000313" key="11">
    <source>
        <dbReference type="Proteomes" id="UP000001595"/>
    </source>
</evidence>
<dbReference type="InterPro" id="IPR043136">
    <property type="entry name" value="B30.2/SPRY_sf"/>
</dbReference>
<dbReference type="PROSITE" id="PS50188">
    <property type="entry name" value="B302_SPRY"/>
    <property type="match status" value="1"/>
</dbReference>
<feature type="domain" description="B30.2/SPRY" evidence="9">
    <location>
        <begin position="268"/>
        <end position="448"/>
    </location>
</feature>
<dbReference type="Pfam" id="PF00097">
    <property type="entry name" value="zf-C3HC4"/>
    <property type="match status" value="1"/>
</dbReference>
<comment type="similarity">
    <text evidence="1">Belongs to the TRIM/RBCC family.</text>
</comment>
<dbReference type="PROSITE" id="PS50089">
    <property type="entry name" value="ZF_RING_2"/>
    <property type="match status" value="1"/>
</dbReference>
<sequence length="448" mass="51559">MDSDALRVFQNELICCICMNYFIDPVTIDCGHSFCRPCLCLCSEEGRAPMHCPMCRKISEKPNFNTNVALKKLASLARQTRPQNINNSDNICVLHEETKELFCEADKRLICGPCSESPEHAAHSHSPIGWAAEECREKLINEMDYLWKINQETRNNLNQETRTFHSLKDYVSLRKRIITIHYQKMHIFLHEEEQLHLQALEREAKELFQQLQDSQVRMTQHLEAMKDMYRELWEACHMPDVELLQDVRNVSARTDLAQMQKPQPVNPELTSWRITGVLDMLNNFRVDNALSTEMIPCYISLSEDVRYVTFGDDHLSAPTGPQGIDSFAVWGEQAFTSHRHYWEVDVTLSSNWILGVCRDSRTADANVIDSDERFFLISSKTSNHYSLSTNSPPLIQYVQRPLGRVGVFLDYDNGSVSFFDVSKGSLIYVFPPSSFSSPLRPFFCFGCT</sequence>
<evidence type="ECO:0000256" key="2">
    <source>
        <dbReference type="ARBA" id="ARBA00022723"/>
    </source>
</evidence>
<dbReference type="Gene3D" id="3.30.40.10">
    <property type="entry name" value="Zinc/RING finger domain, C3HC4 (zinc finger)"/>
    <property type="match status" value="1"/>
</dbReference>
<evidence type="ECO:0000259" key="7">
    <source>
        <dbReference type="PROSITE" id="PS50089"/>
    </source>
</evidence>
<evidence type="ECO:0000259" key="8">
    <source>
        <dbReference type="PROSITE" id="PS50119"/>
    </source>
</evidence>
<evidence type="ECO:0000256" key="6">
    <source>
        <dbReference type="SAM" id="Coils"/>
    </source>
</evidence>
<dbReference type="GeneTree" id="ENSGT00940000163440"/>
<feature type="domain" description="RING-type" evidence="7">
    <location>
        <begin position="15"/>
        <end position="56"/>
    </location>
</feature>
<proteinExistence type="inferred from homology"/>
<keyword evidence="6" id="KW-0175">Coiled coil</keyword>
<evidence type="ECO:0000259" key="9">
    <source>
        <dbReference type="PROSITE" id="PS50188"/>
    </source>
</evidence>
<evidence type="ECO:0000256" key="4">
    <source>
        <dbReference type="ARBA" id="ARBA00022833"/>
    </source>
</evidence>
<accession>A0A8I5UFA4</accession>
<dbReference type="InterPro" id="IPR050143">
    <property type="entry name" value="TRIM/RBCC"/>
</dbReference>
<dbReference type="SUPFAM" id="SSF57850">
    <property type="entry name" value="RING/U-box"/>
    <property type="match status" value="1"/>
</dbReference>
<dbReference type="PRINTS" id="PR01407">
    <property type="entry name" value="BUTYPHLNCDUF"/>
</dbReference>
<organism evidence="10 11">
    <name type="scientific">Pongo abelii</name>
    <name type="common">Sumatran orangutan</name>
    <name type="synonym">Pongo pygmaeus abelii</name>
    <dbReference type="NCBI Taxonomy" id="9601"/>
    <lineage>
        <taxon>Eukaryota</taxon>
        <taxon>Metazoa</taxon>
        <taxon>Chordata</taxon>
        <taxon>Craniata</taxon>
        <taxon>Vertebrata</taxon>
        <taxon>Euteleostomi</taxon>
        <taxon>Mammalia</taxon>
        <taxon>Eutheria</taxon>
        <taxon>Euarchontoglires</taxon>
        <taxon>Primates</taxon>
        <taxon>Haplorrhini</taxon>
        <taxon>Catarrhini</taxon>
        <taxon>Hominidae</taxon>
        <taxon>Pongo</taxon>
    </lineage>
</organism>
<dbReference type="Gene3D" id="2.60.120.920">
    <property type="match status" value="1"/>
</dbReference>
<feature type="domain" description="B box-type" evidence="8">
    <location>
        <begin position="87"/>
        <end position="128"/>
    </location>
</feature>
<dbReference type="AlphaFoldDB" id="A0A8I5UFA4"/>
<feature type="coiled-coil region" evidence="6">
    <location>
        <begin position="190"/>
        <end position="217"/>
    </location>
</feature>